<dbReference type="InterPro" id="IPR001453">
    <property type="entry name" value="MoaB/Mog_dom"/>
</dbReference>
<evidence type="ECO:0000256" key="9">
    <source>
        <dbReference type="ARBA" id="ARBA00023150"/>
    </source>
</evidence>
<dbReference type="AlphaFoldDB" id="A0A839HI68"/>
<dbReference type="PANTHER" id="PTHR10192">
    <property type="entry name" value="MOLYBDOPTERIN BIOSYNTHESIS PROTEIN"/>
    <property type="match status" value="1"/>
</dbReference>
<dbReference type="InterPro" id="IPR008284">
    <property type="entry name" value="MoCF_biosynth_CS"/>
</dbReference>
<evidence type="ECO:0000256" key="10">
    <source>
        <dbReference type="ARBA" id="ARBA00047317"/>
    </source>
</evidence>
<dbReference type="Gene3D" id="3.40.980.10">
    <property type="entry name" value="MoaB/Mog-like domain"/>
    <property type="match status" value="1"/>
</dbReference>
<dbReference type="Proteomes" id="UP000548632">
    <property type="component" value="Unassembled WGS sequence"/>
</dbReference>
<dbReference type="Gene3D" id="2.40.340.10">
    <property type="entry name" value="MoeA, C-terminal, domain IV"/>
    <property type="match status" value="1"/>
</dbReference>
<keyword evidence="8 11" id="KW-0460">Magnesium</keyword>
<dbReference type="NCBIfam" id="NF045515">
    <property type="entry name" value="Glp_gephyrin"/>
    <property type="match status" value="1"/>
</dbReference>
<evidence type="ECO:0000259" key="12">
    <source>
        <dbReference type="SMART" id="SM00852"/>
    </source>
</evidence>
<organism evidence="13 14">
    <name type="scientific">Thiospirillum jenense</name>
    <dbReference type="NCBI Taxonomy" id="1653858"/>
    <lineage>
        <taxon>Bacteria</taxon>
        <taxon>Pseudomonadati</taxon>
        <taxon>Pseudomonadota</taxon>
        <taxon>Gammaproteobacteria</taxon>
        <taxon>Chromatiales</taxon>
        <taxon>Chromatiaceae</taxon>
        <taxon>Thiospirillum</taxon>
    </lineage>
</organism>
<dbReference type="InterPro" id="IPR005111">
    <property type="entry name" value="MoeA_C_domain_IV"/>
</dbReference>
<dbReference type="PANTHER" id="PTHR10192:SF5">
    <property type="entry name" value="GEPHYRIN"/>
    <property type="match status" value="1"/>
</dbReference>
<dbReference type="InterPro" id="IPR036135">
    <property type="entry name" value="MoeA_linker/N_sf"/>
</dbReference>
<dbReference type="FunFam" id="3.40.980.10:FF:000004">
    <property type="entry name" value="Molybdopterin molybdenumtransferase"/>
    <property type="match status" value="1"/>
</dbReference>
<dbReference type="SUPFAM" id="SSF53218">
    <property type="entry name" value="Molybdenum cofactor biosynthesis proteins"/>
    <property type="match status" value="1"/>
</dbReference>
<evidence type="ECO:0000313" key="13">
    <source>
        <dbReference type="EMBL" id="MBB1126439.1"/>
    </source>
</evidence>
<evidence type="ECO:0000256" key="5">
    <source>
        <dbReference type="ARBA" id="ARBA00022505"/>
    </source>
</evidence>
<dbReference type="GO" id="GO:0005829">
    <property type="term" value="C:cytosol"/>
    <property type="evidence" value="ECO:0007669"/>
    <property type="project" value="TreeGrafter"/>
</dbReference>
<proteinExistence type="inferred from homology"/>
<reference evidence="13 14" key="1">
    <citation type="journal article" date="2020" name="Arch. Microbiol.">
        <title>The genome sequence of the giant phototrophic gammaproteobacterium Thiospirillum jenense gives insight into its physiological properties and phylogenetic relationships.</title>
        <authorList>
            <person name="Imhoff J.F."/>
            <person name="Meyer T.E."/>
            <person name="Kyndt J.A."/>
        </authorList>
    </citation>
    <scope>NUCLEOTIDE SEQUENCE [LARGE SCALE GENOMIC DNA]</scope>
    <source>
        <strain evidence="13 14">DSM 216</strain>
    </source>
</reference>
<dbReference type="CDD" id="cd00887">
    <property type="entry name" value="MoeA"/>
    <property type="match status" value="1"/>
</dbReference>
<keyword evidence="5 11" id="KW-0500">Molybdenum</keyword>
<keyword evidence="9 11" id="KW-0501">Molybdenum cofactor biosynthesis</keyword>
<comment type="catalytic activity">
    <reaction evidence="10">
        <text>adenylyl-molybdopterin + molybdate = Mo-molybdopterin + AMP + H(+)</text>
        <dbReference type="Rhea" id="RHEA:35047"/>
        <dbReference type="ChEBI" id="CHEBI:15378"/>
        <dbReference type="ChEBI" id="CHEBI:36264"/>
        <dbReference type="ChEBI" id="CHEBI:62727"/>
        <dbReference type="ChEBI" id="CHEBI:71302"/>
        <dbReference type="ChEBI" id="CHEBI:456215"/>
        <dbReference type="EC" id="2.10.1.1"/>
    </reaction>
</comment>
<feature type="domain" description="MoaB/Mog" evidence="12">
    <location>
        <begin position="184"/>
        <end position="321"/>
    </location>
</feature>
<dbReference type="InterPro" id="IPR036688">
    <property type="entry name" value="MoeA_C_domain_IV_sf"/>
</dbReference>
<dbReference type="SUPFAM" id="SSF63867">
    <property type="entry name" value="MoeA C-terminal domain-like"/>
    <property type="match status" value="1"/>
</dbReference>
<evidence type="ECO:0000256" key="1">
    <source>
        <dbReference type="ARBA" id="ARBA00001946"/>
    </source>
</evidence>
<evidence type="ECO:0000256" key="11">
    <source>
        <dbReference type="RuleBase" id="RU365090"/>
    </source>
</evidence>
<dbReference type="PROSITE" id="PS01079">
    <property type="entry name" value="MOCF_BIOSYNTHESIS_2"/>
    <property type="match status" value="1"/>
</dbReference>
<dbReference type="Pfam" id="PF03453">
    <property type="entry name" value="MoeA_N"/>
    <property type="match status" value="1"/>
</dbReference>
<evidence type="ECO:0000313" key="14">
    <source>
        <dbReference type="Proteomes" id="UP000548632"/>
    </source>
</evidence>
<evidence type="ECO:0000256" key="4">
    <source>
        <dbReference type="ARBA" id="ARBA00010763"/>
    </source>
</evidence>
<gene>
    <name evidence="13" type="ORF">HUK38_09355</name>
</gene>
<comment type="pathway">
    <text evidence="3 11">Cofactor biosynthesis; molybdopterin biosynthesis.</text>
</comment>
<evidence type="ECO:0000256" key="7">
    <source>
        <dbReference type="ARBA" id="ARBA00022723"/>
    </source>
</evidence>
<keyword evidence="7 11" id="KW-0479">Metal-binding</keyword>
<comment type="cofactor">
    <cofactor evidence="1 11">
        <name>Mg(2+)</name>
        <dbReference type="ChEBI" id="CHEBI:18420"/>
    </cofactor>
</comment>
<comment type="caution">
    <text evidence="13">The sequence shown here is derived from an EMBL/GenBank/DDBJ whole genome shotgun (WGS) entry which is preliminary data.</text>
</comment>
<dbReference type="UniPathway" id="UPA00344"/>
<evidence type="ECO:0000256" key="6">
    <source>
        <dbReference type="ARBA" id="ARBA00022679"/>
    </source>
</evidence>
<dbReference type="GO" id="GO:0006777">
    <property type="term" value="P:Mo-molybdopterin cofactor biosynthetic process"/>
    <property type="evidence" value="ECO:0007669"/>
    <property type="project" value="UniProtKB-UniRule"/>
</dbReference>
<evidence type="ECO:0000256" key="2">
    <source>
        <dbReference type="ARBA" id="ARBA00002901"/>
    </source>
</evidence>
<dbReference type="InterPro" id="IPR005110">
    <property type="entry name" value="MoeA_linker/N"/>
</dbReference>
<evidence type="ECO:0000256" key="8">
    <source>
        <dbReference type="ARBA" id="ARBA00022842"/>
    </source>
</evidence>
<name>A0A839HI68_9GAMM</name>
<dbReference type="SMART" id="SM00852">
    <property type="entry name" value="MoCF_biosynth"/>
    <property type="match status" value="1"/>
</dbReference>
<dbReference type="GO" id="GO:0061599">
    <property type="term" value="F:molybdopterin molybdotransferase activity"/>
    <property type="evidence" value="ECO:0007669"/>
    <property type="project" value="UniProtKB-UniRule"/>
</dbReference>
<dbReference type="EC" id="2.10.1.1" evidence="11"/>
<sequence>MDDRPIPVAQACGYLLEQAHSVNETELVTLNKALGRVLAVPIISPIDLPVWDQSAMDGYAINSADLTANQTDWSISQRIAAGQASAPLLPHTTARIFTGAPLPIGANTVIVQEACQVNDNRMQLIDSTMSAAIKPGANVRRRGEDVANGQTLITPGTRLQPQHLALIAAVGIDAISVYRRVRVAIIASGDELVPPGQSLNAGQIYNSNSTLLTGLLTQLECDVLECGQVNDNRAATELLLTQAAANADLVIVSGGVSVGDEDHVRPAIAQLGTVELTQVAMRPGKPLVFGHIGTTPILATPGNPVSLFVTFHLFARPLILVMQGILGIVTPPTIPARAAFNWSKPDKRCEYHRARLEWTDAGQAMVQVFPSRSSAAITSLTWANGLVMIPPHTTLIEGDAVTFLPFYSPL</sequence>
<protein>
    <recommendedName>
        <fullName evidence="11">Molybdopterin molybdenumtransferase</fullName>
        <ecNumber evidence="11">2.10.1.1</ecNumber>
    </recommendedName>
</protein>
<dbReference type="InterPro" id="IPR038987">
    <property type="entry name" value="MoeA-like"/>
</dbReference>
<comment type="function">
    <text evidence="2 11">Catalyzes the insertion of molybdate into adenylated molybdopterin with the concomitant release of AMP.</text>
</comment>
<dbReference type="NCBIfam" id="TIGR00177">
    <property type="entry name" value="molyb_syn"/>
    <property type="match status" value="1"/>
</dbReference>
<dbReference type="InterPro" id="IPR036425">
    <property type="entry name" value="MoaB/Mog-like_dom_sf"/>
</dbReference>
<dbReference type="EMBL" id="JABVCQ010000018">
    <property type="protein sequence ID" value="MBB1126439.1"/>
    <property type="molecule type" value="Genomic_DNA"/>
</dbReference>
<dbReference type="Pfam" id="PF00994">
    <property type="entry name" value="MoCF_biosynth"/>
    <property type="match status" value="1"/>
</dbReference>
<keyword evidence="14" id="KW-1185">Reference proteome</keyword>
<dbReference type="Gene3D" id="3.90.105.10">
    <property type="entry name" value="Molybdopterin biosynthesis moea protein, domain 2"/>
    <property type="match status" value="1"/>
</dbReference>
<dbReference type="Pfam" id="PF03454">
    <property type="entry name" value="MoeA_C"/>
    <property type="match status" value="1"/>
</dbReference>
<keyword evidence="6 11" id="KW-0808">Transferase</keyword>
<dbReference type="Gene3D" id="2.170.190.11">
    <property type="entry name" value="Molybdopterin biosynthesis moea protein, domain 3"/>
    <property type="match status" value="1"/>
</dbReference>
<dbReference type="GO" id="GO:0046872">
    <property type="term" value="F:metal ion binding"/>
    <property type="evidence" value="ECO:0007669"/>
    <property type="project" value="UniProtKB-UniRule"/>
</dbReference>
<dbReference type="SUPFAM" id="SSF63882">
    <property type="entry name" value="MoeA N-terminal region -like"/>
    <property type="match status" value="1"/>
</dbReference>
<comment type="similarity">
    <text evidence="4 11">Belongs to the MoeA family.</text>
</comment>
<accession>A0A839HI68</accession>
<evidence type="ECO:0000256" key="3">
    <source>
        <dbReference type="ARBA" id="ARBA00005046"/>
    </source>
</evidence>